<proteinExistence type="predicted"/>
<gene>
    <name evidence="1" type="ORF">MR241_06880</name>
</gene>
<dbReference type="InterPro" id="IPR017853">
    <property type="entry name" value="GH"/>
</dbReference>
<dbReference type="Gene3D" id="3.20.20.70">
    <property type="entry name" value="Aldolase class I"/>
    <property type="match status" value="1"/>
</dbReference>
<sequence length="510" mass="57131">MYSIIRIPDALRVEYGEGSASGADIRFTVGNTVKVYCRASGCSVKAVRLRWNEKTEEPCRILSDDWERLYGNAEWRGIVPERIMPWYMLIAAGNRVQGIGVKVRPSAICSWQLDRSGITLMLDLRCGSDGVELDGRELMLAEIVSGKYENISPWNAAKAFCGVMSDGAVFPKEPVYGSNNWYYAYGKSSHEEILRDSGFVSSLCTGNKNRPHMVIDDGWEPHSVCGPWDRGNGRFPDMRRLAREMKDIGVSPGIWIRPLFDDSGFSAGKHCLEGVPHTLDVSDPAVLDYVKETVERIRYWGYTLIKHDFSSYDISGTFAAGRGMTYCGEGRHFANRSRTTAELAKDLYRTIYESAGAGEVTILGCNCINHLCVGYVHLNRSGDDTSGINWERTRRMGINALAFRLCQNEEFFRVDADCVGLTAQVPWEKNRQWLDLLSRSGTPLFVSAEISNVSGEMKTALREAFARASVQKTGCEAVDWMENTCPAVWKFGDEVKTYNWDLPFGVECDA</sequence>
<dbReference type="InterPro" id="IPR013785">
    <property type="entry name" value="Aldolase_TIM"/>
</dbReference>
<comment type="caution">
    <text evidence="1">The sequence shown here is derived from an EMBL/GenBank/DDBJ whole genome shotgun (WGS) entry which is preliminary data.</text>
</comment>
<name>A0AAE3K055_9BACT</name>
<dbReference type="Proteomes" id="UP001139365">
    <property type="component" value="Unassembled WGS sequence"/>
</dbReference>
<organism evidence="1 2">
    <name type="scientific">Candidatus Colimorpha enterica</name>
    <dbReference type="NCBI Taxonomy" id="3083063"/>
    <lineage>
        <taxon>Bacteria</taxon>
        <taxon>Pseudomonadati</taxon>
        <taxon>Bacteroidota</taxon>
        <taxon>Bacteroidia</taxon>
        <taxon>Bacteroidales</taxon>
        <taxon>Candidatus Colimorpha</taxon>
    </lineage>
</organism>
<accession>A0AAE3K055</accession>
<evidence type="ECO:0000313" key="2">
    <source>
        <dbReference type="Proteomes" id="UP001139365"/>
    </source>
</evidence>
<dbReference type="AlphaFoldDB" id="A0AAE3K055"/>
<evidence type="ECO:0008006" key="3">
    <source>
        <dbReference type="Google" id="ProtNLM"/>
    </source>
</evidence>
<dbReference type="SUPFAM" id="SSF51445">
    <property type="entry name" value="(Trans)glycosidases"/>
    <property type="match status" value="1"/>
</dbReference>
<evidence type="ECO:0000313" key="1">
    <source>
        <dbReference type="EMBL" id="MCI5756001.1"/>
    </source>
</evidence>
<dbReference type="EMBL" id="JALEMU010000111">
    <property type="protein sequence ID" value="MCI5756001.1"/>
    <property type="molecule type" value="Genomic_DNA"/>
</dbReference>
<protein>
    <recommendedName>
        <fullName evidence="3">Alpha-galactosidase</fullName>
    </recommendedName>
</protein>
<reference evidence="1 2" key="1">
    <citation type="submission" date="2022-03" db="EMBL/GenBank/DDBJ databases">
        <title>Metagenome-assembled genomes from swine fecal metagenomes.</title>
        <authorList>
            <person name="Holman D.B."/>
            <person name="Kommadath A."/>
        </authorList>
    </citation>
    <scope>NUCLEOTIDE SEQUENCE [LARGE SCALE GENOMIC DNA]</scope>
    <source>
        <strain evidence="1">SUG147</strain>
    </source>
</reference>